<dbReference type="GeneID" id="6997560"/>
<dbReference type="Proteomes" id="UP000001460">
    <property type="component" value="Unassembled WGS sequence"/>
</dbReference>
<organism evidence="1 2">
    <name type="scientific">Cryptosporidium muris (strain RN66)</name>
    <dbReference type="NCBI Taxonomy" id="441375"/>
    <lineage>
        <taxon>Eukaryota</taxon>
        <taxon>Sar</taxon>
        <taxon>Alveolata</taxon>
        <taxon>Apicomplexa</taxon>
        <taxon>Conoidasida</taxon>
        <taxon>Coccidia</taxon>
        <taxon>Eucoccidiorida</taxon>
        <taxon>Eimeriorina</taxon>
        <taxon>Cryptosporidiidae</taxon>
        <taxon>Cryptosporidium</taxon>
    </lineage>
</organism>
<keyword evidence="2" id="KW-1185">Reference proteome</keyword>
<dbReference type="VEuPathDB" id="CryptoDB:CMU_032160"/>
<dbReference type="OMA" id="QIAMWNG"/>
<gene>
    <name evidence="1" type="ORF">CMU_032160</name>
</gene>
<dbReference type="AlphaFoldDB" id="B6AIN4"/>
<dbReference type="RefSeq" id="XP_002142424.1">
    <property type="nucleotide sequence ID" value="XM_002142388.1"/>
</dbReference>
<dbReference type="EMBL" id="DS989736">
    <property type="protein sequence ID" value="EEA08075.1"/>
    <property type="molecule type" value="Genomic_DNA"/>
</dbReference>
<evidence type="ECO:0000313" key="1">
    <source>
        <dbReference type="EMBL" id="EEA08075.1"/>
    </source>
</evidence>
<accession>B6AIN4</accession>
<evidence type="ECO:0000313" key="2">
    <source>
        <dbReference type="Proteomes" id="UP000001460"/>
    </source>
</evidence>
<dbReference type="OrthoDB" id="338604at2759"/>
<name>B6AIN4_CRYMR</name>
<proteinExistence type="predicted"/>
<protein>
    <submittedName>
        <fullName evidence="1">Uncharacterized protein</fullName>
    </submittedName>
</protein>
<sequence length="104" mass="12181">MSHNKSDIQEWLDKQIAMWNGYSIPKISNHNKFIKKCIKKEIDISSNSQYINENNCISKNVQINSISNEVDSNGHRLKFKDWADLHQYLKSSLVNCKKNKNLLE</sequence>
<reference evidence="1" key="1">
    <citation type="submission" date="2008-06" db="EMBL/GenBank/DDBJ databases">
        <authorList>
            <person name="Lorenzi H."/>
            <person name="Inman J."/>
            <person name="Miller J."/>
            <person name="Schobel S."/>
            <person name="Amedeo P."/>
            <person name="Caler E.V."/>
            <person name="da Silva J."/>
        </authorList>
    </citation>
    <scope>NUCLEOTIDE SEQUENCE [LARGE SCALE GENOMIC DNA]</scope>
    <source>
        <strain evidence="1">RN66</strain>
    </source>
</reference>